<dbReference type="KEGG" id="mana:MAMMFC1_04088"/>
<dbReference type="EMBL" id="AP018449">
    <property type="protein sequence ID" value="BBB93376.1"/>
    <property type="molecule type" value="Genomic_DNA"/>
</dbReference>
<sequence length="71" mass="8415">MVNHRMPTNPIRISGIGKNLAHFIRRYNLFYHLQNVIRRILEYYFMQLCGYDGVNIRKGVLADNDNFVSNL</sequence>
<gene>
    <name evidence="1" type="ORF">MAMMFC1_04088</name>
</gene>
<name>A0A348AQM8_9FIRM</name>
<dbReference type="Proteomes" id="UP000276437">
    <property type="component" value="Chromosome"/>
</dbReference>
<dbReference type="AlphaFoldDB" id="A0A348AQM8"/>
<proteinExistence type="predicted"/>
<accession>A0A348AQM8</accession>
<protein>
    <submittedName>
        <fullName evidence="1">Uncharacterized protein</fullName>
    </submittedName>
</protein>
<keyword evidence="2" id="KW-1185">Reference proteome</keyword>
<reference evidence="1 2" key="1">
    <citation type="journal article" date="2018" name="Int. J. Syst. Evol. Microbiol.">
        <title>Methylomusa anaerophila gen. nov., sp. nov., an anaerobic methanol-utilizing bacterium isolated from a microbial fuel cell.</title>
        <authorList>
            <person name="Amano N."/>
            <person name="Yamamuro A."/>
            <person name="Miyahara M."/>
            <person name="Kouzuma A."/>
            <person name="Abe T."/>
            <person name="Watanabe K."/>
        </authorList>
    </citation>
    <scope>NUCLEOTIDE SEQUENCE [LARGE SCALE GENOMIC DNA]</scope>
    <source>
        <strain evidence="1 2">MMFC1</strain>
    </source>
</reference>
<evidence type="ECO:0000313" key="1">
    <source>
        <dbReference type="EMBL" id="BBB93376.1"/>
    </source>
</evidence>
<organism evidence="1 2">
    <name type="scientific">Methylomusa anaerophila</name>
    <dbReference type="NCBI Taxonomy" id="1930071"/>
    <lineage>
        <taxon>Bacteria</taxon>
        <taxon>Bacillati</taxon>
        <taxon>Bacillota</taxon>
        <taxon>Negativicutes</taxon>
        <taxon>Selenomonadales</taxon>
        <taxon>Sporomusaceae</taxon>
        <taxon>Methylomusa</taxon>
    </lineage>
</organism>
<evidence type="ECO:0000313" key="2">
    <source>
        <dbReference type="Proteomes" id="UP000276437"/>
    </source>
</evidence>